<feature type="domain" description="DUF5672" evidence="1">
    <location>
        <begin position="67"/>
        <end position="238"/>
    </location>
</feature>
<comment type="caution">
    <text evidence="2">The sequence shown here is derived from an EMBL/GenBank/DDBJ whole genome shotgun (WGS) entry which is preliminary data.</text>
</comment>
<dbReference type="OrthoDB" id="7391526at2"/>
<dbReference type="AlphaFoldDB" id="A0A563U6N0"/>
<accession>A0A563U6N0</accession>
<name>A0A563U6N0_9SPHI</name>
<evidence type="ECO:0000259" key="1">
    <source>
        <dbReference type="Pfam" id="PF18922"/>
    </source>
</evidence>
<evidence type="ECO:0000313" key="2">
    <source>
        <dbReference type="EMBL" id="TWR27007.1"/>
    </source>
</evidence>
<dbReference type="RefSeq" id="WP_146270208.1">
    <property type="nucleotide sequence ID" value="NZ_VOEI01000002.1"/>
</dbReference>
<organism evidence="2 3">
    <name type="scientific">Mucilaginibacter achroorhodeus</name>
    <dbReference type="NCBI Taxonomy" id="2599294"/>
    <lineage>
        <taxon>Bacteria</taxon>
        <taxon>Pseudomonadati</taxon>
        <taxon>Bacteroidota</taxon>
        <taxon>Sphingobacteriia</taxon>
        <taxon>Sphingobacteriales</taxon>
        <taxon>Sphingobacteriaceae</taxon>
        <taxon>Mucilaginibacter</taxon>
    </lineage>
</organism>
<protein>
    <recommendedName>
        <fullName evidence="1">DUF5672 domain-containing protein</fullName>
    </recommendedName>
</protein>
<proteinExistence type="predicted"/>
<dbReference type="Pfam" id="PF18922">
    <property type="entry name" value="DUF5672"/>
    <property type="match status" value="1"/>
</dbReference>
<gene>
    <name evidence="2" type="ORF">FPZ42_08205</name>
</gene>
<sequence>MIKQLVTVVIPIYMEKPTALEQVSLAQTLKILGKYPITFMTTVDLNVKWYEDFCAGKGKIIFERFAWKGYEQFSVLQSSPVFYKRFSPFQFILICHLDAFVFTDQLEKWCAKGYDYVGSVIYNPVFNFKNTTIRKLTGFTRPEYFGNGGFGLKKVNTYYNITSKFKIYIDLYHFIRKLRKNPFYDDLFFTQHFPKLSPSFTIAPLEMARWFGAAYEDFIESELPFSNKKSATLPFGIHGWIQHNREFWLPCIREYGYTV</sequence>
<evidence type="ECO:0000313" key="3">
    <source>
        <dbReference type="Proteomes" id="UP000318010"/>
    </source>
</evidence>
<dbReference type="EMBL" id="VOEI01000002">
    <property type="protein sequence ID" value="TWR27007.1"/>
    <property type="molecule type" value="Genomic_DNA"/>
</dbReference>
<reference evidence="2 3" key="1">
    <citation type="submission" date="2019-07" db="EMBL/GenBank/DDBJ databases">
        <authorList>
            <person name="Kim J."/>
        </authorList>
    </citation>
    <scope>NUCLEOTIDE SEQUENCE [LARGE SCALE GENOMIC DNA]</scope>
    <source>
        <strain evidence="2 3">MJ1a</strain>
    </source>
</reference>
<dbReference type="Proteomes" id="UP000318010">
    <property type="component" value="Unassembled WGS sequence"/>
</dbReference>
<dbReference type="InterPro" id="IPR043729">
    <property type="entry name" value="DUF5672"/>
</dbReference>
<keyword evidence="3" id="KW-1185">Reference proteome</keyword>